<proteinExistence type="predicted"/>
<sequence>MATDTTETFLVEVNALFTSQDKARREQADIWLQAFQKTHYKDFQHQFLLYRPQLQSEAWALSDQILRSQVTPETARYFAARTFRQKITLDLHQLDSAARISLRDSLLGLLYQYREGPRKIITQICLSLVALALQMPEWQNVLPQFAELYGKNPDTVKCLLEFLKILPEEVNTNNRIPISDEDYKIRSKELLTNNANEVLQMLLIYLQSSGENIDYQIQVFECFESWLYSGDIAIVSLENNPFLGHSFDALQSDELYDIAVDVVCRIIHETRDTADSMPVIEQIYPRLFPLRESLKRAIEEEDDDKVRGYCRIFTQAGESYLELIVQHADAFQSIVESIAECAAYHDTEIVRITFFFWHRLADTLCEPRHSDIRERFKTIYLNLVDVMIKHLHYPKDLSAWTAERRDEFREFRHVMGDVLKDCCLISGSQECLTKPYTILAHQLLNTANGNMLEWQQIEAPLFSLRAMGSEIPEEEDVVLPQIMQLLQQLPDHPKIRYAATLVISRYSFWTRKHSQFIPYQLNFISSGFDNEEVSAAASMALKYLCKDCSELLVEYLPQLHPFYLNVTNKLNGSDLLEVTEAVTHVVAAVPPAEILKALQTFCLPIAQGLHLLANKGAGANERDIRNACDKLDQFSMILRVFAERQKKDDAIDVVSLPVHPCISIIQELWPVFDLLLMNFGADPHLSESLCKCFKYCIVYYPAAFRPLLPEFMDRLITVFDRTSLSCYLWVAGKCVREHSTGEGTEATLTLLTFFERLSVTMFRFIVEKKPSDIPDVVEEYFRLNITFIDCAPLTYSQSAIFPSVLQAGLTSLTIEKQDALHSVLAFFNKLLLFIVKEMQQIPPASGNITCSPITPTSHSVGLNTSLLNLGTILCQHGSALIDGLFRGLMYTFSRDLQQNYVEDILTSLAKLYPHDSQQWISEVFQHLQDVNLTSDIKNAFIRDYNLYVIQANDTEPGFAEITTCD</sequence>
<evidence type="ECO:0000313" key="1">
    <source>
        <dbReference type="EMBL" id="CAG8486569.1"/>
    </source>
</evidence>
<comment type="caution">
    <text evidence="1">The sequence shown here is derived from an EMBL/GenBank/DDBJ whole genome shotgun (WGS) entry which is preliminary data.</text>
</comment>
<evidence type="ECO:0000313" key="2">
    <source>
        <dbReference type="Proteomes" id="UP000789702"/>
    </source>
</evidence>
<organism evidence="1 2">
    <name type="scientific">Dentiscutata heterogama</name>
    <dbReference type="NCBI Taxonomy" id="1316150"/>
    <lineage>
        <taxon>Eukaryota</taxon>
        <taxon>Fungi</taxon>
        <taxon>Fungi incertae sedis</taxon>
        <taxon>Mucoromycota</taxon>
        <taxon>Glomeromycotina</taxon>
        <taxon>Glomeromycetes</taxon>
        <taxon>Diversisporales</taxon>
        <taxon>Gigasporaceae</taxon>
        <taxon>Dentiscutata</taxon>
    </lineage>
</organism>
<name>A0ACA9KSA9_9GLOM</name>
<keyword evidence="2" id="KW-1185">Reference proteome</keyword>
<gene>
    <name evidence="1" type="ORF">DHETER_LOCUS2370</name>
</gene>
<reference evidence="1" key="1">
    <citation type="submission" date="2021-06" db="EMBL/GenBank/DDBJ databases">
        <authorList>
            <person name="Kallberg Y."/>
            <person name="Tangrot J."/>
            <person name="Rosling A."/>
        </authorList>
    </citation>
    <scope>NUCLEOTIDE SEQUENCE</scope>
    <source>
        <strain evidence="1">IL203A</strain>
    </source>
</reference>
<dbReference type="EMBL" id="CAJVPU010001698">
    <property type="protein sequence ID" value="CAG8486569.1"/>
    <property type="molecule type" value="Genomic_DNA"/>
</dbReference>
<dbReference type="Proteomes" id="UP000789702">
    <property type="component" value="Unassembled WGS sequence"/>
</dbReference>
<protein>
    <submittedName>
        <fullName evidence="1">603_t:CDS:1</fullName>
    </submittedName>
</protein>
<accession>A0ACA9KSA9</accession>